<comment type="caution">
    <text evidence="7">The sequence shown here is derived from an EMBL/GenBank/DDBJ whole genome shotgun (WGS) entry which is preliminary data.</text>
</comment>
<dbReference type="GO" id="GO:0015075">
    <property type="term" value="F:monoatomic ion transmembrane transporter activity"/>
    <property type="evidence" value="ECO:0007669"/>
    <property type="project" value="InterPro"/>
</dbReference>
<keyword evidence="4 6" id="KW-1133">Transmembrane helix</keyword>
<evidence type="ECO:0000313" key="7">
    <source>
        <dbReference type="EMBL" id="MCV7023462.1"/>
    </source>
</evidence>
<dbReference type="AlphaFoldDB" id="A0AAW5SI74"/>
<reference evidence="7" key="1">
    <citation type="submission" date="2020-07" db="EMBL/GenBank/DDBJ databases">
        <authorList>
            <person name="Pettersson B.M.F."/>
            <person name="Behra P.R.K."/>
            <person name="Ramesh M."/>
            <person name="Das S."/>
            <person name="Dasgupta S."/>
            <person name="Kirsebom L.A."/>
        </authorList>
    </citation>
    <scope>NUCLEOTIDE SEQUENCE</scope>
    <source>
        <strain evidence="7">DSM 44203</strain>
    </source>
</reference>
<protein>
    <submittedName>
        <fullName evidence="7">PH regulation protein F</fullName>
    </submittedName>
</protein>
<evidence type="ECO:0000256" key="5">
    <source>
        <dbReference type="ARBA" id="ARBA00023136"/>
    </source>
</evidence>
<keyword evidence="5 6" id="KW-0472">Membrane</keyword>
<gene>
    <name evidence="7" type="ORF">H7I77_08860</name>
</gene>
<evidence type="ECO:0000256" key="2">
    <source>
        <dbReference type="ARBA" id="ARBA00022475"/>
    </source>
</evidence>
<feature type="transmembrane region" description="Helical" evidence="6">
    <location>
        <begin position="37"/>
        <end position="57"/>
    </location>
</feature>
<name>A0AAW5SI74_MYCNV</name>
<dbReference type="Pfam" id="PF04066">
    <property type="entry name" value="MrpF_PhaF"/>
    <property type="match status" value="1"/>
</dbReference>
<organism evidence="7 8">
    <name type="scientific">Mycolicibacterium novocastrense</name>
    <name type="common">Mycobacterium novocastrense</name>
    <dbReference type="NCBI Taxonomy" id="59813"/>
    <lineage>
        <taxon>Bacteria</taxon>
        <taxon>Bacillati</taxon>
        <taxon>Actinomycetota</taxon>
        <taxon>Actinomycetes</taxon>
        <taxon>Mycobacteriales</taxon>
        <taxon>Mycobacteriaceae</taxon>
        <taxon>Mycolicibacterium</taxon>
    </lineage>
</organism>
<evidence type="ECO:0000256" key="3">
    <source>
        <dbReference type="ARBA" id="ARBA00022692"/>
    </source>
</evidence>
<proteinExistence type="predicted"/>
<dbReference type="EMBL" id="JACKTI010000027">
    <property type="protein sequence ID" value="MCV7023462.1"/>
    <property type="molecule type" value="Genomic_DNA"/>
</dbReference>
<sequence>MIAMPTALLVVALIWTTLLTVAGGLLLLRARDVLQRVIALDLLAVLLVALLALVSYLRDVPYYLNAAVALALLAFVATVATARYLGFGGPFE</sequence>
<keyword evidence="2" id="KW-1003">Cell membrane</keyword>
<evidence type="ECO:0000256" key="1">
    <source>
        <dbReference type="ARBA" id="ARBA00004651"/>
    </source>
</evidence>
<evidence type="ECO:0000313" key="8">
    <source>
        <dbReference type="Proteomes" id="UP001207528"/>
    </source>
</evidence>
<feature type="transmembrane region" description="Helical" evidence="6">
    <location>
        <begin position="6"/>
        <end position="28"/>
    </location>
</feature>
<reference evidence="7" key="2">
    <citation type="journal article" date="2022" name="BMC Genomics">
        <title>Comparative genome analysis of mycobacteria focusing on tRNA and non-coding RNA.</title>
        <authorList>
            <person name="Behra P.R.K."/>
            <person name="Pettersson B.M.F."/>
            <person name="Ramesh M."/>
            <person name="Das S."/>
            <person name="Dasgupta S."/>
            <person name="Kirsebom L.A."/>
        </authorList>
    </citation>
    <scope>NUCLEOTIDE SEQUENCE</scope>
    <source>
        <strain evidence="7">DSM 44203</strain>
    </source>
</reference>
<accession>A0AAW5SI74</accession>
<keyword evidence="3 6" id="KW-0812">Transmembrane</keyword>
<dbReference type="InterPro" id="IPR007208">
    <property type="entry name" value="MrpF/PhaF-like"/>
</dbReference>
<dbReference type="Proteomes" id="UP001207528">
    <property type="component" value="Unassembled WGS sequence"/>
</dbReference>
<evidence type="ECO:0000256" key="4">
    <source>
        <dbReference type="ARBA" id="ARBA00022989"/>
    </source>
</evidence>
<feature type="transmembrane region" description="Helical" evidence="6">
    <location>
        <begin position="63"/>
        <end position="86"/>
    </location>
</feature>
<dbReference type="GO" id="GO:0005886">
    <property type="term" value="C:plasma membrane"/>
    <property type="evidence" value="ECO:0007669"/>
    <property type="project" value="UniProtKB-SubCell"/>
</dbReference>
<evidence type="ECO:0000256" key="6">
    <source>
        <dbReference type="SAM" id="Phobius"/>
    </source>
</evidence>
<comment type="subcellular location">
    <subcellularLocation>
        <location evidence="1">Cell membrane</location>
        <topology evidence="1">Multi-pass membrane protein</topology>
    </subcellularLocation>
</comment>